<organism evidence="9 10">
    <name type="scientific">Candida orthopsilosis (strain 90-125)</name>
    <name type="common">Yeast</name>
    <dbReference type="NCBI Taxonomy" id="1136231"/>
    <lineage>
        <taxon>Eukaryota</taxon>
        <taxon>Fungi</taxon>
        <taxon>Dikarya</taxon>
        <taxon>Ascomycota</taxon>
        <taxon>Saccharomycotina</taxon>
        <taxon>Pichiomycetes</taxon>
        <taxon>Debaryomycetaceae</taxon>
        <taxon>Candida/Lodderomyces clade</taxon>
        <taxon>Candida</taxon>
    </lineage>
</organism>
<name>H8WX35_CANO9</name>
<keyword evidence="6" id="KW-0131">Cell cycle</keyword>
<dbReference type="InterPro" id="IPR016024">
    <property type="entry name" value="ARM-type_fold"/>
</dbReference>
<feature type="region of interest" description="Disordered" evidence="7">
    <location>
        <begin position="943"/>
        <end position="986"/>
    </location>
</feature>
<keyword evidence="5" id="KW-0493">Microtubule</keyword>
<dbReference type="GO" id="GO:0090307">
    <property type="term" value="P:mitotic spindle assembly"/>
    <property type="evidence" value="ECO:0007669"/>
    <property type="project" value="TreeGrafter"/>
</dbReference>
<feature type="compositionally biased region" description="Low complexity" evidence="7">
    <location>
        <begin position="228"/>
        <end position="240"/>
    </location>
</feature>
<feature type="compositionally biased region" description="Polar residues" evidence="7">
    <location>
        <begin position="599"/>
        <end position="610"/>
    </location>
</feature>
<comment type="similarity">
    <text evidence="2">Belongs to the CLASP family.</text>
</comment>
<evidence type="ECO:0000256" key="7">
    <source>
        <dbReference type="SAM" id="MobiDB-lite"/>
    </source>
</evidence>
<proteinExistence type="inferred from homology"/>
<dbReference type="GO" id="GO:1990023">
    <property type="term" value="C:mitotic spindle midzone"/>
    <property type="evidence" value="ECO:0007669"/>
    <property type="project" value="TreeGrafter"/>
</dbReference>
<feature type="region of interest" description="Disordered" evidence="7">
    <location>
        <begin position="523"/>
        <end position="631"/>
    </location>
</feature>
<accession>H8WX35</accession>
<dbReference type="OrthoDB" id="46159at2759"/>
<feature type="compositionally biased region" description="Basic and acidic residues" evidence="7">
    <location>
        <begin position="587"/>
        <end position="598"/>
    </location>
</feature>
<dbReference type="GO" id="GO:0060172">
    <property type="term" value="P:astral microtubule depolymerization"/>
    <property type="evidence" value="ECO:0007669"/>
    <property type="project" value="TreeGrafter"/>
</dbReference>
<dbReference type="SUPFAM" id="SSF48371">
    <property type="entry name" value="ARM repeat"/>
    <property type="match status" value="1"/>
</dbReference>
<evidence type="ECO:0000256" key="4">
    <source>
        <dbReference type="ARBA" id="ARBA00022618"/>
    </source>
</evidence>
<evidence type="ECO:0000256" key="1">
    <source>
        <dbReference type="ARBA" id="ARBA00004186"/>
    </source>
</evidence>
<feature type="compositionally biased region" description="Basic and acidic residues" evidence="7">
    <location>
        <begin position="620"/>
        <end position="631"/>
    </location>
</feature>
<dbReference type="RefSeq" id="XP_003866614.1">
    <property type="nucleotide sequence ID" value="XM_003866566.1"/>
</dbReference>
<dbReference type="EMBL" id="HE681719">
    <property type="protein sequence ID" value="CCG21175.1"/>
    <property type="molecule type" value="Genomic_DNA"/>
</dbReference>
<feature type="domain" description="TOG" evidence="8">
    <location>
        <begin position="286"/>
        <end position="533"/>
    </location>
</feature>
<evidence type="ECO:0000313" key="10">
    <source>
        <dbReference type="Proteomes" id="UP000005018"/>
    </source>
</evidence>
<dbReference type="Proteomes" id="UP000005018">
    <property type="component" value="Chromosome 1"/>
</dbReference>
<dbReference type="GeneID" id="14537989"/>
<dbReference type="GO" id="GO:0005815">
    <property type="term" value="C:microtubule organizing center"/>
    <property type="evidence" value="ECO:0007669"/>
    <property type="project" value="TreeGrafter"/>
</dbReference>
<feature type="compositionally biased region" description="Basic and acidic residues" evidence="7">
    <location>
        <begin position="549"/>
        <end position="558"/>
    </location>
</feature>
<dbReference type="KEGG" id="cot:CORT_0A07890"/>
<feature type="region of interest" description="Disordered" evidence="7">
    <location>
        <begin position="223"/>
        <end position="248"/>
    </location>
</feature>
<dbReference type="GO" id="GO:0005876">
    <property type="term" value="C:spindle microtubule"/>
    <property type="evidence" value="ECO:0007669"/>
    <property type="project" value="TreeGrafter"/>
</dbReference>
<dbReference type="Gene3D" id="1.25.10.10">
    <property type="entry name" value="Leucine-rich Repeat Variant"/>
    <property type="match status" value="2"/>
</dbReference>
<keyword evidence="4" id="KW-0132">Cell division</keyword>
<sequence length="1354" mass="153506">MSTVSLDPQEMLQTLESNVPSSEVKLQHIQALKTHIKKDSINLDEVPMYLHIIMKGLEIREHGISNVSFNALSYLIKRVSVQDRSGKILKDQSFSILPVLVNKLGSENMVVAKKALEDYWLSTPEEVENAVNEALFTCMNLQITIEAIRWMEQIVRNVSSMFNVRFFVPNIVKSLSNNRDNQELIESVGELFNSFLQNSTSPQINQYLETQCKSHNIGKRITNAIIPRSRPGSSESASSRSSEKRDVKFKSIERNAEADANYFSVSLSNLLNKASYELATSIKPKDVSDGAELHHIFESYYHCFEGKEGESNWKKREHYIVETRMILRGNATTNFKDDLMSCLRAFANPICKGASSLRTTLCTHSCQLVKECAIILKAEFEPCADMLFPTLMKLCLSTKSITSTNAHMAMSALYANLHCNNKLFQRITQSMDEPNFKPRSFSAIWMQILLLRYALNHAFFNGHYGLAIDTCNKLLIKLLKDANPNVRQVSKDCYWCFSKVFPNESDALITRFDANTIRALERSQRELGPSATTTRKLSTKASAPPLRESTWDRIKESQQSKATSRSVSRESNPGPSITSLPSQGRLPKPEKQALKNESNRPTPRASSWNAPQKEPAPLVERARSRTEVFTKSPVDKEEVALVRHSASEPPAESSRVFSKDQDPMIEFMSSKSTNDLIEGVNLLKYAIISKEDVSNAHALKSRLRYISEKDPMALKQLFSSNDYVFKTAAKLFSLDDFVRVCSIIFTEIDQRVYELMTSNVGFDKFYNAEVQLLSTVIDSPNIPGSSAFKFLVSTYQFKIAKSIFQTFSIALTKTTFTDVQFGELFQELVRSIVVLKGSEAYFDLKQLFCQLYAIDSNRFTQLLDEVEFAMKDEVELIVGIDSTVLLENPLDHSVFEMTEVNPGSIKDDFVPQSAEDGFTMVVPKLRDNTAENRNFNSSLGEITEAGEDDHMMVDGKNASHSSDKEKSSTPVVNVSHPEGESIEDDSILKGNRPFKLVKSSPSEAVSYSEPEVNNKPHDELIEDMASIHIENPTTQSKKSSDAMQTMIDRVDPLNSRAKKNKKINIYEDFKLPTSRSRNEKNTENVIYYSQLFGKGLGGNSLAIDQFNSCCDIIASIANVEEKTPSIESVSQSIASLSAMNFEFREYFLTNGKHRLTKSLWEYFELGFQYGARPMTMLEVINGLYLLKLLSRYDELMDAEKIFQVMGYTCKFINKVCDEVYFIWTEILTSIIKYGSNTSNEQYPLKTRFERIVMEYLENTAGSNLNFNMAHLCLYFLSATSIQETDLSEEKLCQMDKLLGRFLSSEEAELRYSATICYSSILKNDTLNPEQKQVLDRLKSRYPISKQRLIEEYSK</sequence>
<dbReference type="SMART" id="SM01349">
    <property type="entry name" value="TOG"/>
    <property type="match status" value="1"/>
</dbReference>
<keyword evidence="10" id="KW-1185">Reference proteome</keyword>
<evidence type="ECO:0000259" key="8">
    <source>
        <dbReference type="SMART" id="SM01349"/>
    </source>
</evidence>
<evidence type="ECO:0000256" key="6">
    <source>
        <dbReference type="ARBA" id="ARBA00022776"/>
    </source>
</evidence>
<dbReference type="PANTHER" id="PTHR21567">
    <property type="entry name" value="CLASP"/>
    <property type="match status" value="1"/>
</dbReference>
<dbReference type="InterPro" id="IPR024395">
    <property type="entry name" value="CLASP_N_dom"/>
</dbReference>
<dbReference type="PANTHER" id="PTHR21567:SF9">
    <property type="entry name" value="CLIP-ASSOCIATING PROTEIN"/>
    <property type="match status" value="1"/>
</dbReference>
<dbReference type="Pfam" id="PF12348">
    <property type="entry name" value="CLASP_N"/>
    <property type="match status" value="1"/>
</dbReference>
<gene>
    <name evidence="9" type="ORF">CORT_0A07890</name>
</gene>
<dbReference type="InterPro" id="IPR034085">
    <property type="entry name" value="TOG"/>
</dbReference>
<comment type="subcellular location">
    <subcellularLocation>
        <location evidence="1">Cytoplasm</location>
        <location evidence="1">Cytoskeleton</location>
        <location evidence="1">Spindle</location>
    </subcellularLocation>
</comment>
<reference evidence="9 10" key="1">
    <citation type="journal article" date="2012" name="PLoS ONE">
        <title>Sequence and analysis of the genome of the pathogenic yeast Candida orthopsilosis.</title>
        <authorList>
            <person name="Riccombeni A."/>
            <person name="Vidanes G."/>
            <person name="Proux-Wera E."/>
            <person name="Wolfe K.H."/>
            <person name="Butler G."/>
        </authorList>
    </citation>
    <scope>NUCLEOTIDE SEQUENCE [LARGE SCALE GENOMIC DNA]</scope>
    <source>
        <strain evidence="9 10">Co 90-125</strain>
    </source>
</reference>
<dbReference type="GO" id="GO:0005881">
    <property type="term" value="C:cytoplasmic microtubule"/>
    <property type="evidence" value="ECO:0007669"/>
    <property type="project" value="TreeGrafter"/>
</dbReference>
<feature type="compositionally biased region" description="Polar residues" evidence="7">
    <location>
        <begin position="530"/>
        <end position="541"/>
    </location>
</feature>
<dbReference type="HOGENOM" id="CLU_261691_0_0_1"/>
<evidence type="ECO:0000256" key="3">
    <source>
        <dbReference type="ARBA" id="ARBA00016012"/>
    </source>
</evidence>
<evidence type="ECO:0000256" key="2">
    <source>
        <dbReference type="ARBA" id="ARBA00009549"/>
    </source>
</evidence>
<dbReference type="GO" id="GO:0051301">
    <property type="term" value="P:cell division"/>
    <property type="evidence" value="ECO:0007669"/>
    <property type="project" value="UniProtKB-KW"/>
</dbReference>
<dbReference type="GO" id="GO:0008017">
    <property type="term" value="F:microtubule binding"/>
    <property type="evidence" value="ECO:0007669"/>
    <property type="project" value="TreeGrafter"/>
</dbReference>
<dbReference type="InterPro" id="IPR011989">
    <property type="entry name" value="ARM-like"/>
</dbReference>
<protein>
    <recommendedName>
        <fullName evidence="3">Protein STU1</fullName>
    </recommendedName>
</protein>
<evidence type="ECO:0000313" key="9">
    <source>
        <dbReference type="EMBL" id="CCG21175.1"/>
    </source>
</evidence>
<feature type="compositionally biased region" description="Polar residues" evidence="7">
    <location>
        <begin position="559"/>
        <end position="582"/>
    </location>
</feature>
<dbReference type="eggNOG" id="ENOG502QT5T">
    <property type="taxonomic scope" value="Eukaryota"/>
</dbReference>
<evidence type="ECO:0000256" key="5">
    <source>
        <dbReference type="ARBA" id="ARBA00022701"/>
    </source>
</evidence>
<keyword evidence="6" id="KW-0498">Mitosis</keyword>